<gene>
    <name evidence="3" type="primary">LOC108744122</name>
</gene>
<reference evidence="3" key="1">
    <citation type="submission" date="2025-08" db="UniProtKB">
        <authorList>
            <consortium name="RefSeq"/>
        </authorList>
    </citation>
    <scope>IDENTIFICATION</scope>
    <source>
        <tissue evidence="3">Entire body</tissue>
    </source>
</reference>
<organism evidence="2 3">
    <name type="scientific">Agrilus planipennis</name>
    <name type="common">Emerald ash borer</name>
    <name type="synonym">Agrilus marcopoli</name>
    <dbReference type="NCBI Taxonomy" id="224129"/>
    <lineage>
        <taxon>Eukaryota</taxon>
        <taxon>Metazoa</taxon>
        <taxon>Ecdysozoa</taxon>
        <taxon>Arthropoda</taxon>
        <taxon>Hexapoda</taxon>
        <taxon>Insecta</taxon>
        <taxon>Pterygota</taxon>
        <taxon>Neoptera</taxon>
        <taxon>Endopterygota</taxon>
        <taxon>Coleoptera</taxon>
        <taxon>Polyphaga</taxon>
        <taxon>Elateriformia</taxon>
        <taxon>Buprestoidea</taxon>
        <taxon>Buprestidae</taxon>
        <taxon>Agrilinae</taxon>
        <taxon>Agrilus</taxon>
    </lineage>
</organism>
<proteinExistence type="predicted"/>
<dbReference type="AlphaFoldDB" id="A0A1W4XRX7"/>
<name>A0A1W4XRX7_AGRPL</name>
<dbReference type="Pfam" id="PF14846">
    <property type="entry name" value="DUF4485"/>
    <property type="match status" value="1"/>
</dbReference>
<accession>A0A1W4XRX7</accession>
<dbReference type="InParanoid" id="A0A1W4XRX7"/>
<sequence>MNEADILNYNFNHNTFLCKSMMSNLTSLADRQKVVRWMRKLSTSNRTIDEMKLRNDFMYYLVMNLQTMELSPPFNDNPPPCPLQTIAHLLPGGAEAIGAAQAEAAAQWTEQPPPEKPLLYANSPDGGAFLAAQPIPRCGAFCYLAVVSKSPKAD</sequence>
<keyword evidence="2" id="KW-1185">Reference proteome</keyword>
<dbReference type="KEGG" id="apln:108744122"/>
<dbReference type="RefSeq" id="XP_018335228.1">
    <property type="nucleotide sequence ID" value="XM_018479726.2"/>
</dbReference>
<evidence type="ECO:0000313" key="2">
    <source>
        <dbReference type="Proteomes" id="UP000192223"/>
    </source>
</evidence>
<dbReference type="OrthoDB" id="6599871at2759"/>
<feature type="domain" description="DUF4485" evidence="1">
    <location>
        <begin position="7"/>
        <end position="88"/>
    </location>
</feature>
<dbReference type="InterPro" id="IPR027831">
    <property type="entry name" value="DUF4485"/>
</dbReference>
<evidence type="ECO:0000313" key="3">
    <source>
        <dbReference type="RefSeq" id="XP_018335228.1"/>
    </source>
</evidence>
<protein>
    <submittedName>
        <fullName evidence="3">Uncharacterized protein LOC108744122</fullName>
    </submittedName>
</protein>
<dbReference type="Proteomes" id="UP000192223">
    <property type="component" value="Unplaced"/>
</dbReference>
<dbReference type="GeneID" id="108744122"/>
<evidence type="ECO:0000259" key="1">
    <source>
        <dbReference type="Pfam" id="PF14846"/>
    </source>
</evidence>